<name>A0A2S4RPZ5_CITAM</name>
<accession>A0A2S4RPZ5</accession>
<feature type="chain" id="PRO_5015614955" description="Fimbrial protein" evidence="1">
    <location>
        <begin position="23"/>
        <end position="314"/>
    </location>
</feature>
<dbReference type="EMBL" id="PQLX01000020">
    <property type="protein sequence ID" value="POU59114.1"/>
    <property type="molecule type" value="Genomic_DNA"/>
</dbReference>
<sequence length="314" mass="33124">MRLRMKLSTLALLSSLPLTCHAETEMTCTPAQSEVKGTESAWSVYNGIIIGPWENSLAYTSSTIPGTADLTALKNAITQAFTSDACVNFGNGVTFTTINYVPSGYTFNVGTHATGYTLRQANNQANITMPAGWLNVSTWVTMKPKPFQVKLPTLLNGNFTVTATGLLGYFWVSGSAATGKRYDAAITFNCTASSQPELRVSPVEIDFGTVSATAVAPVVDRALTVTVPQAGVSGQVGIEFISSTVTEGTRVSLGHSWVEILNPVNGSAVPVSTVPGQNGVLLTQDVTNFTVRLHPIAGSNGAAESTLILNVVWL</sequence>
<evidence type="ECO:0000256" key="1">
    <source>
        <dbReference type="SAM" id="SignalP"/>
    </source>
</evidence>
<reference evidence="2 3" key="1">
    <citation type="submission" date="2018-01" db="EMBL/GenBank/DDBJ databases">
        <title>Complete genome sequences of 14 Citrobacter spp. isolated from plant in Canada.</title>
        <authorList>
            <person name="Bhandare S.G."/>
            <person name="Colavecchio A."/>
            <person name="Jeukens J."/>
            <person name="Emond-Rheault J.-G."/>
            <person name="Freschi L."/>
            <person name="Hamel J."/>
            <person name="Kukavica-Ibrulj I."/>
            <person name="Levesque R."/>
            <person name="Goodridge L."/>
        </authorList>
    </citation>
    <scope>NUCLEOTIDE SEQUENCE [LARGE SCALE GENOMIC DNA]</scope>
    <source>
        <strain evidence="2 3">S1285</strain>
    </source>
</reference>
<organism evidence="2 3">
    <name type="scientific">Citrobacter amalonaticus</name>
    <dbReference type="NCBI Taxonomy" id="35703"/>
    <lineage>
        <taxon>Bacteria</taxon>
        <taxon>Pseudomonadati</taxon>
        <taxon>Pseudomonadota</taxon>
        <taxon>Gammaproteobacteria</taxon>
        <taxon>Enterobacterales</taxon>
        <taxon>Enterobacteriaceae</taxon>
        <taxon>Citrobacter</taxon>
    </lineage>
</organism>
<dbReference type="RefSeq" id="WP_103776763.1">
    <property type="nucleotide sequence ID" value="NZ_PQLX01000020.1"/>
</dbReference>
<feature type="signal peptide" evidence="1">
    <location>
        <begin position="1"/>
        <end position="22"/>
    </location>
</feature>
<comment type="caution">
    <text evidence="2">The sequence shown here is derived from an EMBL/GenBank/DDBJ whole genome shotgun (WGS) entry which is preliminary data.</text>
</comment>
<dbReference type="Proteomes" id="UP000237003">
    <property type="component" value="Unassembled WGS sequence"/>
</dbReference>
<keyword evidence="1" id="KW-0732">Signal</keyword>
<proteinExistence type="predicted"/>
<gene>
    <name evidence="2" type="ORF">C3430_26940</name>
</gene>
<evidence type="ECO:0008006" key="4">
    <source>
        <dbReference type="Google" id="ProtNLM"/>
    </source>
</evidence>
<evidence type="ECO:0000313" key="2">
    <source>
        <dbReference type="EMBL" id="POU59114.1"/>
    </source>
</evidence>
<dbReference type="AlphaFoldDB" id="A0A2S4RPZ5"/>
<protein>
    <recommendedName>
        <fullName evidence="4">Fimbrial protein</fullName>
    </recommendedName>
</protein>
<evidence type="ECO:0000313" key="3">
    <source>
        <dbReference type="Proteomes" id="UP000237003"/>
    </source>
</evidence>